<evidence type="ECO:0000259" key="1">
    <source>
        <dbReference type="Pfam" id="PF00534"/>
    </source>
</evidence>
<comment type="caution">
    <text evidence="3">The sequence shown here is derived from an EMBL/GenBank/DDBJ whole genome shotgun (WGS) entry which is preliminary data.</text>
</comment>
<dbReference type="EMBL" id="WUMK01000001">
    <property type="protein sequence ID" value="MXN44202.1"/>
    <property type="molecule type" value="Genomic_DNA"/>
</dbReference>
<reference evidence="3 4" key="1">
    <citation type="submission" date="2019-12" db="EMBL/GenBank/DDBJ databases">
        <title>Shinella kummerowiae sp. nov., a symbiotic bacterium isolated from root nodules of the herbal legume Kummerowia stipulacea.</title>
        <authorList>
            <person name="Gao J."/>
        </authorList>
    </citation>
    <scope>NUCLEOTIDE SEQUENCE [LARGE SCALE GENOMIC DNA]</scope>
    <source>
        <strain evidence="3 4">CCBAU 25048</strain>
    </source>
</reference>
<dbReference type="Gene3D" id="3.40.50.2000">
    <property type="entry name" value="Glycogen Phosphorylase B"/>
    <property type="match status" value="2"/>
</dbReference>
<dbReference type="Proteomes" id="UP000435802">
    <property type="component" value="Unassembled WGS sequence"/>
</dbReference>
<proteinExistence type="predicted"/>
<protein>
    <submittedName>
        <fullName evidence="3">Glycosyltransferase</fullName>
    </submittedName>
</protein>
<keyword evidence="3" id="KW-0808">Transferase</keyword>
<feature type="domain" description="Glycosyl transferase family 1" evidence="1">
    <location>
        <begin position="232"/>
        <end position="396"/>
    </location>
</feature>
<dbReference type="AlphaFoldDB" id="A0A6N8SB63"/>
<name>A0A6N8SB63_9HYPH</name>
<dbReference type="CDD" id="cd03801">
    <property type="entry name" value="GT4_PimA-like"/>
    <property type="match status" value="1"/>
</dbReference>
<dbReference type="PANTHER" id="PTHR45947:SF3">
    <property type="entry name" value="SULFOQUINOVOSYL TRANSFERASE SQD2"/>
    <property type="match status" value="1"/>
</dbReference>
<dbReference type="SUPFAM" id="SSF53756">
    <property type="entry name" value="UDP-Glycosyltransferase/glycogen phosphorylase"/>
    <property type="match status" value="1"/>
</dbReference>
<evidence type="ECO:0000313" key="4">
    <source>
        <dbReference type="Proteomes" id="UP000435802"/>
    </source>
</evidence>
<organism evidence="3 4">
    <name type="scientific">Shinella kummerowiae</name>
    <dbReference type="NCBI Taxonomy" id="417745"/>
    <lineage>
        <taxon>Bacteria</taxon>
        <taxon>Pseudomonadati</taxon>
        <taxon>Pseudomonadota</taxon>
        <taxon>Alphaproteobacteria</taxon>
        <taxon>Hyphomicrobiales</taxon>
        <taxon>Rhizobiaceae</taxon>
        <taxon>Shinella</taxon>
    </lineage>
</organism>
<evidence type="ECO:0000259" key="2">
    <source>
        <dbReference type="Pfam" id="PF13439"/>
    </source>
</evidence>
<gene>
    <name evidence="3" type="ORF">GR138_03310</name>
</gene>
<feature type="domain" description="Glycosyltransferase subfamily 4-like N-terminal" evidence="2">
    <location>
        <begin position="62"/>
        <end position="213"/>
    </location>
</feature>
<dbReference type="GO" id="GO:0016758">
    <property type="term" value="F:hexosyltransferase activity"/>
    <property type="evidence" value="ECO:0007669"/>
    <property type="project" value="TreeGrafter"/>
</dbReference>
<dbReference type="Pfam" id="PF13439">
    <property type="entry name" value="Glyco_transf_4"/>
    <property type="match status" value="1"/>
</dbReference>
<dbReference type="Pfam" id="PF00534">
    <property type="entry name" value="Glycos_transf_1"/>
    <property type="match status" value="1"/>
</dbReference>
<dbReference type="PANTHER" id="PTHR45947">
    <property type="entry name" value="SULFOQUINOVOSYL TRANSFERASE SQD2"/>
    <property type="match status" value="1"/>
</dbReference>
<keyword evidence="4" id="KW-1185">Reference proteome</keyword>
<accession>A0A6N8SB63</accession>
<sequence length="419" mass="45215">MQAASGNFQVNACFLPLLEYRSIGAMWSPAVRQVSSADRSATFAREKMKMIVVVTQCFPPAIGGIENLMGGAAKALHARGHAVVVLADGHKGRVDDSGRFGSVRYFDGWKPLRRWRKARALRHLLRSGGVQAVLADSWKSVETLVRSGVPTGDAVIVCFAHGNEYSQTPKGSKARRITDALLRVGKVVAVSQFTADRVKRYHDSQTIVVRSPPVEELVPSSPEDRAWAEGLWAGGRPRLLSLARLEPLKGVDHTILALNHLVERHPDIRYVVAGPGDDLSRLQSLAAENGFQNRVVFAGPVTGGRKTALYESADLFVMPTRRVGDREEGFGMVYLEAAQCGLPIVGGLSGGARDVLRHEDAGILVDGQDIAAIAAAIASVVDDDKRRLTMSQAARKAAADADWSTQIAELERDLGVSAD</sequence>
<dbReference type="InterPro" id="IPR001296">
    <property type="entry name" value="Glyco_trans_1"/>
</dbReference>
<evidence type="ECO:0000313" key="3">
    <source>
        <dbReference type="EMBL" id="MXN44202.1"/>
    </source>
</evidence>
<dbReference type="InterPro" id="IPR028098">
    <property type="entry name" value="Glyco_trans_4-like_N"/>
</dbReference>
<dbReference type="InterPro" id="IPR050194">
    <property type="entry name" value="Glycosyltransferase_grp1"/>
</dbReference>